<dbReference type="Proteomes" id="UP001652626">
    <property type="component" value="Chromosome 6"/>
</dbReference>
<dbReference type="PANTHER" id="PTHR24394:SF44">
    <property type="entry name" value="ZINC FINGER PROTEIN 271-LIKE"/>
    <property type="match status" value="1"/>
</dbReference>
<evidence type="ECO:0000256" key="5">
    <source>
        <dbReference type="ARBA" id="ARBA00022833"/>
    </source>
</evidence>
<feature type="domain" description="C2H2-type" evidence="8">
    <location>
        <begin position="119"/>
        <end position="146"/>
    </location>
</feature>
<keyword evidence="3" id="KW-0677">Repeat</keyword>
<dbReference type="AlphaFoldDB" id="A0A8B8HMA1"/>
<dbReference type="GO" id="GO:0005634">
    <property type="term" value="C:nucleus"/>
    <property type="evidence" value="ECO:0007669"/>
    <property type="project" value="UniProtKB-SubCell"/>
</dbReference>
<organism evidence="9 10">
    <name type="scientific">Vanessa tameamea</name>
    <name type="common">Kamehameha butterfly</name>
    <dbReference type="NCBI Taxonomy" id="334116"/>
    <lineage>
        <taxon>Eukaryota</taxon>
        <taxon>Metazoa</taxon>
        <taxon>Ecdysozoa</taxon>
        <taxon>Arthropoda</taxon>
        <taxon>Hexapoda</taxon>
        <taxon>Insecta</taxon>
        <taxon>Pterygota</taxon>
        <taxon>Neoptera</taxon>
        <taxon>Endopterygota</taxon>
        <taxon>Lepidoptera</taxon>
        <taxon>Glossata</taxon>
        <taxon>Ditrysia</taxon>
        <taxon>Papilionoidea</taxon>
        <taxon>Nymphalidae</taxon>
        <taxon>Nymphalinae</taxon>
        <taxon>Vanessa</taxon>
    </lineage>
</organism>
<evidence type="ECO:0000256" key="6">
    <source>
        <dbReference type="ARBA" id="ARBA00023242"/>
    </source>
</evidence>
<keyword evidence="6" id="KW-0539">Nucleus</keyword>
<dbReference type="SUPFAM" id="SSF57667">
    <property type="entry name" value="beta-beta-alpha zinc fingers"/>
    <property type="match status" value="2"/>
</dbReference>
<dbReference type="GeneID" id="113393347"/>
<dbReference type="PANTHER" id="PTHR24394">
    <property type="entry name" value="ZINC FINGER PROTEIN"/>
    <property type="match status" value="1"/>
</dbReference>
<dbReference type="OMA" id="WCTRSFP"/>
<evidence type="ECO:0000313" key="10">
    <source>
        <dbReference type="RefSeq" id="XP_026485978.2"/>
    </source>
</evidence>
<dbReference type="GO" id="GO:0000981">
    <property type="term" value="F:DNA-binding transcription factor activity, RNA polymerase II-specific"/>
    <property type="evidence" value="ECO:0007669"/>
    <property type="project" value="TreeGrafter"/>
</dbReference>
<feature type="domain" description="C2H2-type" evidence="8">
    <location>
        <begin position="63"/>
        <end position="90"/>
    </location>
</feature>
<dbReference type="PROSITE" id="PS00028">
    <property type="entry name" value="ZINC_FINGER_C2H2_1"/>
    <property type="match status" value="4"/>
</dbReference>
<dbReference type="OrthoDB" id="3437960at2759"/>
<gene>
    <name evidence="10" type="primary">LOC113393347</name>
</gene>
<proteinExistence type="predicted"/>
<evidence type="ECO:0000256" key="4">
    <source>
        <dbReference type="ARBA" id="ARBA00022771"/>
    </source>
</evidence>
<dbReference type="PROSITE" id="PS50157">
    <property type="entry name" value="ZINC_FINGER_C2H2_2"/>
    <property type="match status" value="4"/>
</dbReference>
<keyword evidence="9" id="KW-1185">Reference proteome</keyword>
<dbReference type="SMART" id="SM00355">
    <property type="entry name" value="ZnF_C2H2"/>
    <property type="match status" value="4"/>
</dbReference>
<accession>A0A8B8HMA1</accession>
<sequence length="217" mass="24818">MNFQTEPLDLSTRNKSNKIMNVIDLKFLAGLNDHLVKLYERTSLVDKRNPSLTQRASSMKSVLPCQVCLKTFDRPSLLKRHMRTHTGEKPHICNVCSKGFSTSSSLNTHRRIHTGEKPHKCPECGKCFTASSNLYYHRMTHTKNKPHKCTWCTRSFPTPGELRAHVASHAGHGRQSIDNTYKLRQSAGNVSKHGDLWPFTIPPPQTRFKQLHNNFDE</sequence>
<evidence type="ECO:0000256" key="1">
    <source>
        <dbReference type="ARBA" id="ARBA00004123"/>
    </source>
</evidence>
<evidence type="ECO:0000256" key="2">
    <source>
        <dbReference type="ARBA" id="ARBA00022723"/>
    </source>
</evidence>
<dbReference type="InterPro" id="IPR036236">
    <property type="entry name" value="Znf_C2H2_sf"/>
</dbReference>
<evidence type="ECO:0000259" key="8">
    <source>
        <dbReference type="PROSITE" id="PS50157"/>
    </source>
</evidence>
<name>A0A8B8HMA1_VANTA</name>
<dbReference type="Gene3D" id="3.30.160.60">
    <property type="entry name" value="Classic Zinc Finger"/>
    <property type="match status" value="4"/>
</dbReference>
<evidence type="ECO:0000256" key="3">
    <source>
        <dbReference type="ARBA" id="ARBA00022737"/>
    </source>
</evidence>
<dbReference type="InterPro" id="IPR013087">
    <property type="entry name" value="Znf_C2H2_type"/>
</dbReference>
<protein>
    <submittedName>
        <fullName evidence="10">Zinc finger protein 833</fullName>
    </submittedName>
</protein>
<keyword evidence="4 7" id="KW-0863">Zinc-finger</keyword>
<dbReference type="GO" id="GO:0008270">
    <property type="term" value="F:zinc ion binding"/>
    <property type="evidence" value="ECO:0007669"/>
    <property type="project" value="UniProtKB-KW"/>
</dbReference>
<evidence type="ECO:0000313" key="9">
    <source>
        <dbReference type="Proteomes" id="UP001652626"/>
    </source>
</evidence>
<feature type="domain" description="C2H2-type" evidence="8">
    <location>
        <begin position="91"/>
        <end position="118"/>
    </location>
</feature>
<dbReference type="Pfam" id="PF00096">
    <property type="entry name" value="zf-C2H2"/>
    <property type="match status" value="3"/>
</dbReference>
<keyword evidence="5" id="KW-0862">Zinc</keyword>
<dbReference type="RefSeq" id="XP_026485978.2">
    <property type="nucleotide sequence ID" value="XM_026630193.2"/>
</dbReference>
<feature type="domain" description="C2H2-type" evidence="8">
    <location>
        <begin position="147"/>
        <end position="174"/>
    </location>
</feature>
<evidence type="ECO:0000256" key="7">
    <source>
        <dbReference type="PROSITE-ProRule" id="PRU00042"/>
    </source>
</evidence>
<comment type="subcellular location">
    <subcellularLocation>
        <location evidence="1">Nucleus</location>
    </subcellularLocation>
</comment>
<dbReference type="Pfam" id="PF13894">
    <property type="entry name" value="zf-C2H2_4"/>
    <property type="match status" value="1"/>
</dbReference>
<reference evidence="10" key="1">
    <citation type="submission" date="2025-08" db="UniProtKB">
        <authorList>
            <consortium name="RefSeq"/>
        </authorList>
    </citation>
    <scope>IDENTIFICATION</scope>
    <source>
        <tissue evidence="10">Whole body</tissue>
    </source>
</reference>
<keyword evidence="2" id="KW-0479">Metal-binding</keyword>